<dbReference type="Proteomes" id="UP001365405">
    <property type="component" value="Unassembled WGS sequence"/>
</dbReference>
<dbReference type="Pfam" id="PF11397">
    <property type="entry name" value="GlcNAc"/>
    <property type="match status" value="2"/>
</dbReference>
<accession>A0ABU9CHI8</accession>
<dbReference type="CDD" id="cd00761">
    <property type="entry name" value="Glyco_tranf_GTA_type"/>
    <property type="match status" value="1"/>
</dbReference>
<evidence type="ECO:0000256" key="1">
    <source>
        <dbReference type="SAM" id="MobiDB-lite"/>
    </source>
</evidence>
<sequence length="342" mass="37859">MNLHPGDPPGPIPSPGSAITRTAPRPRPTIFISVASYCDPMLGFTLRSAYSQAADPSRLRFGVVEQALPQQRLQLGAQWACEQIRWLRVHALEARGPCWARAAAMGLYQGEDWYFQIDSHTWFEPGWDERLLAWSRQLAAHHPRHLLSCYPNPFTLVDGHPSATVVSAQVLAHVVADEAQFDAAHPVLMFHGVPVASTAPVPGFHIGAGCLWAPGRIVDELPYDPFLYFHGEEQAMALRAFTRGWDIFHPPAMPVYHLYHQAGAAPRPLHWTPEMDAQRTVRSAQLADAANRRLAALLWQGADLGAYGLGTARSLEEFASFSGIDYAGRRIAASARKQRFGY</sequence>
<dbReference type="SUPFAM" id="SSF53448">
    <property type="entry name" value="Nucleotide-diphospho-sugar transferases"/>
    <property type="match status" value="1"/>
</dbReference>
<protein>
    <submittedName>
        <fullName evidence="2">GlcNAc-transferase family protein</fullName>
    </submittedName>
</protein>
<dbReference type="PANTHER" id="PTHR34496">
    <property type="entry name" value="GLCNAC TRANSFERASE-RELATED"/>
    <property type="match status" value="1"/>
</dbReference>
<proteinExistence type="predicted"/>
<dbReference type="EMBL" id="JBBUTH010000003">
    <property type="protein sequence ID" value="MEK8050027.1"/>
    <property type="molecule type" value="Genomic_DNA"/>
</dbReference>
<name>A0ABU9CHI8_9BURK</name>
<dbReference type="PANTHER" id="PTHR34496:SF10">
    <property type="entry name" value="GLCNAC TRANSFERASE"/>
    <property type="match status" value="1"/>
</dbReference>
<dbReference type="InterPro" id="IPR029044">
    <property type="entry name" value="Nucleotide-diphossugar_trans"/>
</dbReference>
<dbReference type="InterPro" id="IPR021067">
    <property type="entry name" value="Glycosyltransferase"/>
</dbReference>
<gene>
    <name evidence="2" type="ORF">AACH10_07245</name>
</gene>
<keyword evidence="3" id="KW-1185">Reference proteome</keyword>
<evidence type="ECO:0000313" key="2">
    <source>
        <dbReference type="EMBL" id="MEK8050027.1"/>
    </source>
</evidence>
<dbReference type="Gene3D" id="3.90.550.10">
    <property type="entry name" value="Spore Coat Polysaccharide Biosynthesis Protein SpsA, Chain A"/>
    <property type="match status" value="1"/>
</dbReference>
<dbReference type="RefSeq" id="WP_341409696.1">
    <property type="nucleotide sequence ID" value="NZ_JBBUTH010000003.1"/>
</dbReference>
<feature type="region of interest" description="Disordered" evidence="1">
    <location>
        <begin position="1"/>
        <end position="22"/>
    </location>
</feature>
<organism evidence="2 3">
    <name type="scientific">Pseudaquabacterium inlustre</name>
    <dbReference type="NCBI Taxonomy" id="2984192"/>
    <lineage>
        <taxon>Bacteria</taxon>
        <taxon>Pseudomonadati</taxon>
        <taxon>Pseudomonadota</taxon>
        <taxon>Betaproteobacteria</taxon>
        <taxon>Burkholderiales</taxon>
        <taxon>Sphaerotilaceae</taxon>
        <taxon>Pseudaquabacterium</taxon>
    </lineage>
</organism>
<feature type="compositionally biased region" description="Pro residues" evidence="1">
    <location>
        <begin position="1"/>
        <end position="14"/>
    </location>
</feature>
<comment type="caution">
    <text evidence="2">The sequence shown here is derived from an EMBL/GenBank/DDBJ whole genome shotgun (WGS) entry which is preliminary data.</text>
</comment>
<reference evidence="2 3" key="1">
    <citation type="submission" date="2024-04" db="EMBL/GenBank/DDBJ databases">
        <title>Novel species of the genus Ideonella isolated from streams.</title>
        <authorList>
            <person name="Lu H."/>
        </authorList>
    </citation>
    <scope>NUCLEOTIDE SEQUENCE [LARGE SCALE GENOMIC DNA]</scope>
    <source>
        <strain evidence="2 3">DXS22W</strain>
    </source>
</reference>
<evidence type="ECO:0000313" key="3">
    <source>
        <dbReference type="Proteomes" id="UP001365405"/>
    </source>
</evidence>